<reference evidence="1" key="1">
    <citation type="submission" date="2018-02" db="EMBL/GenBank/DDBJ databases">
        <title>Rhizophora mucronata_Transcriptome.</title>
        <authorList>
            <person name="Meera S.P."/>
            <person name="Sreeshan A."/>
            <person name="Augustine A."/>
        </authorList>
    </citation>
    <scope>NUCLEOTIDE SEQUENCE</scope>
    <source>
        <tissue evidence="1">Leaf</tissue>
    </source>
</reference>
<proteinExistence type="predicted"/>
<organism evidence="1">
    <name type="scientific">Rhizophora mucronata</name>
    <name type="common">Asiatic mangrove</name>
    <dbReference type="NCBI Taxonomy" id="61149"/>
    <lineage>
        <taxon>Eukaryota</taxon>
        <taxon>Viridiplantae</taxon>
        <taxon>Streptophyta</taxon>
        <taxon>Embryophyta</taxon>
        <taxon>Tracheophyta</taxon>
        <taxon>Spermatophyta</taxon>
        <taxon>Magnoliopsida</taxon>
        <taxon>eudicotyledons</taxon>
        <taxon>Gunneridae</taxon>
        <taxon>Pentapetalae</taxon>
        <taxon>rosids</taxon>
        <taxon>fabids</taxon>
        <taxon>Malpighiales</taxon>
        <taxon>Rhizophoraceae</taxon>
        <taxon>Rhizophora</taxon>
    </lineage>
</organism>
<evidence type="ECO:0000313" key="1">
    <source>
        <dbReference type="EMBL" id="MBX68527.1"/>
    </source>
</evidence>
<dbReference type="AlphaFoldDB" id="A0A2P2QNL1"/>
<accession>A0A2P2QNL1</accession>
<name>A0A2P2QNL1_RHIMU</name>
<sequence length="49" mass="5581">MKSEILMGPLVVCFWNPQNSIRERKGPYKRELASWHQGSGLSRCGAPHK</sequence>
<protein>
    <submittedName>
        <fullName evidence="1">Uncharacterized protein</fullName>
    </submittedName>
</protein>
<dbReference type="EMBL" id="GGEC01088043">
    <property type="protein sequence ID" value="MBX68527.1"/>
    <property type="molecule type" value="Transcribed_RNA"/>
</dbReference>